<dbReference type="STRING" id="1246637.MTBBW1_2530010"/>
<sequence length="71" mass="8485">MEAEILDNVIHVPPDILWKMESLEIEKTQCQFCNRTGEWIITTHLNGEDKEYWVCGQCHQSIHLMSKWRIQ</sequence>
<reference evidence="1 2" key="1">
    <citation type="submission" date="2017-03" db="EMBL/GenBank/DDBJ databases">
        <authorList>
            <person name="Afonso C.L."/>
            <person name="Miller P.J."/>
            <person name="Scott M.A."/>
            <person name="Spackman E."/>
            <person name="Goraichik I."/>
            <person name="Dimitrov K.M."/>
            <person name="Suarez D.L."/>
            <person name="Swayne D.E."/>
        </authorList>
    </citation>
    <scope>NUCLEOTIDE SEQUENCE [LARGE SCALE GENOMIC DNA]</scope>
    <source>
        <strain evidence="1">PRJEB14757</strain>
    </source>
</reference>
<evidence type="ECO:0000313" key="2">
    <source>
        <dbReference type="Proteomes" id="UP000191931"/>
    </source>
</evidence>
<proteinExistence type="predicted"/>
<dbReference type="AlphaFoldDB" id="A0A1W1HES1"/>
<dbReference type="RefSeq" id="WP_080809583.1">
    <property type="nucleotide sequence ID" value="NZ_LT828569.1"/>
</dbReference>
<dbReference type="EMBL" id="FWEV01000172">
    <property type="protein sequence ID" value="SLM30926.1"/>
    <property type="molecule type" value="Genomic_DNA"/>
</dbReference>
<accession>A0A1W1HES1</accession>
<dbReference type="Proteomes" id="UP000191931">
    <property type="component" value="Unassembled WGS sequence"/>
</dbReference>
<keyword evidence="2" id="KW-1185">Reference proteome</keyword>
<gene>
    <name evidence="1" type="ORF">MTBBW1_2530010</name>
</gene>
<protein>
    <submittedName>
        <fullName evidence="1">Uncharacterized protein</fullName>
    </submittedName>
</protein>
<organism evidence="1 2">
    <name type="scientific">Desulfamplus magnetovallimortis</name>
    <dbReference type="NCBI Taxonomy" id="1246637"/>
    <lineage>
        <taxon>Bacteria</taxon>
        <taxon>Pseudomonadati</taxon>
        <taxon>Thermodesulfobacteriota</taxon>
        <taxon>Desulfobacteria</taxon>
        <taxon>Desulfobacterales</taxon>
        <taxon>Desulfobacteraceae</taxon>
        <taxon>Desulfamplus</taxon>
    </lineage>
</organism>
<dbReference type="OrthoDB" id="9806522at2"/>
<name>A0A1W1HES1_9BACT</name>
<evidence type="ECO:0000313" key="1">
    <source>
        <dbReference type="EMBL" id="SLM30926.1"/>
    </source>
</evidence>